<gene>
    <name evidence="1" type="ORF">GCM10007096_43030</name>
</gene>
<evidence type="ECO:0000313" key="1">
    <source>
        <dbReference type="EMBL" id="GGH89132.1"/>
    </source>
</evidence>
<dbReference type="Proteomes" id="UP000656813">
    <property type="component" value="Unassembled WGS sequence"/>
</dbReference>
<dbReference type="EMBL" id="BMFV01000069">
    <property type="protein sequence ID" value="GGH89132.1"/>
    <property type="molecule type" value="Genomic_DNA"/>
</dbReference>
<dbReference type="RefSeq" id="WP_188499454.1">
    <property type="nucleotide sequence ID" value="NZ_BMFV01000069.1"/>
</dbReference>
<proteinExistence type="predicted"/>
<comment type="caution">
    <text evidence="1">The sequence shown here is derived from an EMBL/GenBank/DDBJ whole genome shotgun (WGS) entry which is preliminary data.</text>
</comment>
<accession>A0A8J2ZZZ2</accession>
<name>A0A8J2ZZZ2_9BACL</name>
<sequence>MTKQMNIRLDEVHAALLEKMVETLGNQGIKTNKTDVIQKALYVFARESVLSDKEVTEIIDKHYKGFVKD</sequence>
<organism evidence="1 2">
    <name type="scientific">Pullulanibacillus pueri</name>
    <dbReference type="NCBI Taxonomy" id="1437324"/>
    <lineage>
        <taxon>Bacteria</taxon>
        <taxon>Bacillati</taxon>
        <taxon>Bacillota</taxon>
        <taxon>Bacilli</taxon>
        <taxon>Bacillales</taxon>
        <taxon>Sporolactobacillaceae</taxon>
        <taxon>Pullulanibacillus</taxon>
    </lineage>
</organism>
<evidence type="ECO:0000313" key="2">
    <source>
        <dbReference type="Proteomes" id="UP000656813"/>
    </source>
</evidence>
<protein>
    <submittedName>
        <fullName evidence="1">Uncharacterized protein</fullName>
    </submittedName>
</protein>
<keyword evidence="2" id="KW-1185">Reference proteome</keyword>
<reference evidence="1" key="1">
    <citation type="journal article" date="2014" name="Int. J. Syst. Evol. Microbiol.">
        <title>Complete genome sequence of Corynebacterium casei LMG S-19264T (=DSM 44701T), isolated from a smear-ripened cheese.</title>
        <authorList>
            <consortium name="US DOE Joint Genome Institute (JGI-PGF)"/>
            <person name="Walter F."/>
            <person name="Albersmeier A."/>
            <person name="Kalinowski J."/>
            <person name="Ruckert C."/>
        </authorList>
    </citation>
    <scope>NUCLEOTIDE SEQUENCE</scope>
    <source>
        <strain evidence="1">CGMCC 1.12777</strain>
    </source>
</reference>
<dbReference type="AlphaFoldDB" id="A0A8J2ZZZ2"/>
<reference evidence="1" key="2">
    <citation type="submission" date="2020-09" db="EMBL/GenBank/DDBJ databases">
        <authorList>
            <person name="Sun Q."/>
            <person name="Zhou Y."/>
        </authorList>
    </citation>
    <scope>NUCLEOTIDE SEQUENCE</scope>
    <source>
        <strain evidence="1">CGMCC 1.12777</strain>
    </source>
</reference>